<reference evidence="3" key="1">
    <citation type="submission" date="2016-10" db="EMBL/GenBank/DDBJ databases">
        <authorList>
            <person name="Varghese N."/>
            <person name="Submissions S."/>
        </authorList>
    </citation>
    <scope>NUCLEOTIDE SEQUENCE [LARGE SCALE GENOMIC DNA]</scope>
    <source>
        <strain evidence="3">CGMCC 1.3704</strain>
    </source>
</reference>
<feature type="transmembrane region" description="Helical" evidence="1">
    <location>
        <begin position="142"/>
        <end position="168"/>
    </location>
</feature>
<feature type="transmembrane region" description="Helical" evidence="1">
    <location>
        <begin position="106"/>
        <end position="130"/>
    </location>
</feature>
<sequence length="222" mass="25936">MTMGWKNGLAYVSSIIMKLAAINLLWLFFIVVGAVVFGVFPSTIAMFAVMRKWMKGNLGSSLIKEFWFFYKKEFWRTNGAGAGFVLIGYILYVDLFIYQFGEDQQILQLLLYILSAFYCMAAAYFFPLYVHHEFKWYQYLKVAILTSFSAPFRGLLMLFLAYGIYFLMSKSPGLYLFFFGSGIAYLWLMITLPTFQKLLNQNKKPRNKKTAIQGRMKWWSET</sequence>
<evidence type="ECO:0000313" key="2">
    <source>
        <dbReference type="EMBL" id="SFJ50777.1"/>
    </source>
</evidence>
<name>A0A1I3RZR3_HALDA</name>
<feature type="transmembrane region" description="Helical" evidence="1">
    <location>
        <begin position="174"/>
        <end position="195"/>
    </location>
</feature>
<dbReference type="InterPro" id="IPR006938">
    <property type="entry name" value="DUF624"/>
</dbReference>
<accession>A0A1I3RZR3</accession>
<feature type="transmembrane region" description="Helical" evidence="1">
    <location>
        <begin position="20"/>
        <end position="49"/>
    </location>
</feature>
<proteinExistence type="predicted"/>
<dbReference type="EMBL" id="FOSB01000002">
    <property type="protein sequence ID" value="SFJ50777.1"/>
    <property type="molecule type" value="Genomic_DNA"/>
</dbReference>
<keyword evidence="1" id="KW-1133">Transmembrane helix</keyword>
<dbReference type="Pfam" id="PF04854">
    <property type="entry name" value="DUF624"/>
    <property type="match status" value="1"/>
</dbReference>
<evidence type="ECO:0000256" key="1">
    <source>
        <dbReference type="SAM" id="Phobius"/>
    </source>
</evidence>
<dbReference type="OrthoDB" id="2182676at2"/>
<evidence type="ECO:0000313" key="3">
    <source>
        <dbReference type="Proteomes" id="UP000183557"/>
    </source>
</evidence>
<protein>
    <submittedName>
        <fullName evidence="2">Uncharacterized membrane protein YesL</fullName>
    </submittedName>
</protein>
<dbReference type="AlphaFoldDB" id="A0A1I3RZR3"/>
<dbReference type="Proteomes" id="UP000183557">
    <property type="component" value="Unassembled WGS sequence"/>
</dbReference>
<keyword evidence="3" id="KW-1185">Reference proteome</keyword>
<feature type="transmembrane region" description="Helical" evidence="1">
    <location>
        <begin position="80"/>
        <end position="100"/>
    </location>
</feature>
<organism evidence="2 3">
    <name type="scientific">Halobacillus dabanensis</name>
    <dbReference type="NCBI Taxonomy" id="240302"/>
    <lineage>
        <taxon>Bacteria</taxon>
        <taxon>Bacillati</taxon>
        <taxon>Bacillota</taxon>
        <taxon>Bacilli</taxon>
        <taxon>Bacillales</taxon>
        <taxon>Bacillaceae</taxon>
        <taxon>Halobacillus</taxon>
    </lineage>
</organism>
<keyword evidence="1" id="KW-0472">Membrane</keyword>
<keyword evidence="1" id="KW-0812">Transmembrane</keyword>
<gene>
    <name evidence="2" type="ORF">SAMN04487936_102451</name>
</gene>